<proteinExistence type="predicted"/>
<accession>A0A9X2I7Q6</accession>
<sequence length="157" mass="17997">MRIIRDTGRSFDLDSFLSIPLVALLSTAAEDSPRDSPVWFYWQDEKIWIIGTAADTFPDRIRKNPKCAIGIVDFNQHTGLFLHAGFRGTAIVKPFNKIIANQLLFRYLGPEIEKWDPRFKGLDDSNVLICFSPETVVVRDQSYVLPESDKKYDSLKE</sequence>
<dbReference type="Gene3D" id="2.30.110.10">
    <property type="entry name" value="Electron Transport, Fmn-binding Protein, Chain A"/>
    <property type="match status" value="1"/>
</dbReference>
<protein>
    <submittedName>
        <fullName evidence="1">Pyridoxamine 5'-phosphate oxidase family protein</fullName>
    </submittedName>
</protein>
<dbReference type="RefSeq" id="WP_250098447.1">
    <property type="nucleotide sequence ID" value="NZ_JAKRYL010000032.1"/>
</dbReference>
<dbReference type="AlphaFoldDB" id="A0A9X2I7Q6"/>
<evidence type="ECO:0000313" key="1">
    <source>
        <dbReference type="EMBL" id="MCL7749587.1"/>
    </source>
</evidence>
<reference evidence="1" key="1">
    <citation type="submission" date="2022-02" db="EMBL/GenBank/DDBJ databases">
        <title>Halalkalibacter sp. nov. isolated from Lonar Lake, India.</title>
        <authorList>
            <person name="Joshi A."/>
            <person name="Thite S."/>
            <person name="Lodha T."/>
        </authorList>
    </citation>
    <scope>NUCLEOTIDE SEQUENCE</scope>
    <source>
        <strain evidence="1">MEB205</strain>
    </source>
</reference>
<gene>
    <name evidence="1" type="ORF">MF646_20940</name>
</gene>
<name>A0A9X2I7Q6_9BACI</name>
<comment type="caution">
    <text evidence="1">The sequence shown here is derived from an EMBL/GenBank/DDBJ whole genome shotgun (WGS) entry which is preliminary data.</text>
</comment>
<dbReference type="Proteomes" id="UP001139150">
    <property type="component" value="Unassembled WGS sequence"/>
</dbReference>
<evidence type="ECO:0000313" key="2">
    <source>
        <dbReference type="Proteomes" id="UP001139150"/>
    </source>
</evidence>
<dbReference type="InterPro" id="IPR012349">
    <property type="entry name" value="Split_barrel_FMN-bd"/>
</dbReference>
<organism evidence="1 2">
    <name type="scientific">Halalkalibacter alkaliphilus</name>
    <dbReference type="NCBI Taxonomy" id="2917993"/>
    <lineage>
        <taxon>Bacteria</taxon>
        <taxon>Bacillati</taxon>
        <taxon>Bacillota</taxon>
        <taxon>Bacilli</taxon>
        <taxon>Bacillales</taxon>
        <taxon>Bacillaceae</taxon>
        <taxon>Halalkalibacter</taxon>
    </lineage>
</organism>
<dbReference type="EMBL" id="JAKRYL010000032">
    <property type="protein sequence ID" value="MCL7749587.1"/>
    <property type="molecule type" value="Genomic_DNA"/>
</dbReference>
<dbReference type="SUPFAM" id="SSF50475">
    <property type="entry name" value="FMN-binding split barrel"/>
    <property type="match status" value="1"/>
</dbReference>
<keyword evidence="2" id="KW-1185">Reference proteome</keyword>